<dbReference type="RefSeq" id="WP_135254487.1">
    <property type="nucleotide sequence ID" value="NZ_CP038865.1"/>
</dbReference>
<dbReference type="Pfam" id="PF07859">
    <property type="entry name" value="Abhydrolase_3"/>
    <property type="match status" value="1"/>
</dbReference>
<evidence type="ECO:0000313" key="5">
    <source>
        <dbReference type="EMBL" id="QCA29141.1"/>
    </source>
</evidence>
<name>A0AAJ5JQG7_9ENTE</name>
<protein>
    <submittedName>
        <fullName evidence="6">Alpha/beta hydrolase</fullName>
    </submittedName>
</protein>
<proteinExistence type="inferred from homology"/>
<keyword evidence="7" id="KW-1185">Reference proteome</keyword>
<dbReference type="EMBL" id="CP038865">
    <property type="protein sequence ID" value="QCA29141.1"/>
    <property type="molecule type" value="Genomic_DNA"/>
</dbReference>
<reference evidence="6 8" key="1">
    <citation type="submission" date="2019-03" db="EMBL/GenBank/DDBJ databases">
        <title>Vagococcus sp. was isolated fron gut of Carduelis flavirostris.</title>
        <authorList>
            <person name="Ge Y."/>
        </authorList>
    </citation>
    <scope>NUCLEOTIDE SEQUENCE [LARGE SCALE GENOMIC DNA]</scope>
    <source>
        <strain evidence="6 8">CF-210</strain>
    </source>
</reference>
<dbReference type="GO" id="GO:0016787">
    <property type="term" value="F:hydrolase activity"/>
    <property type="evidence" value="ECO:0007669"/>
    <property type="project" value="UniProtKB-KW"/>
</dbReference>
<accession>A0AAJ5JQG7</accession>
<sequence length="331" mass="37479">MIRNLFKWLLIPVVILVIIFSRYSLNISVAAIQFIFSLTPEVTDTKRFEEVKSRLITKKDLTYTSSLANNTADIYYPKKEGNYPVVFWVHGGAYVASSKESVEEYASNLADSAQVAVISMNYQLAPDSPYPGQLIQTSEMAEYFIEHAEEFPMLDFSQLFFAGDSAGAQIAAQYLVTQTNLEYGKQLGIKPLLTPEQLKGALLFCGPYEISQLRDTTDKSFFAKFLYQTVAQALIGKKDWQNEPQVEEAAISQHVTADFPPSFITDGNLMTFTDQGKSLVNRLNELGVETRSLFFEDKPKLGHEYQFDFTTDEALEAFDDVLSFIQQHRHE</sequence>
<evidence type="ECO:0000256" key="2">
    <source>
        <dbReference type="ARBA" id="ARBA00022801"/>
    </source>
</evidence>
<feature type="active site" evidence="3">
    <location>
        <position position="165"/>
    </location>
</feature>
<evidence type="ECO:0000256" key="3">
    <source>
        <dbReference type="PROSITE-ProRule" id="PRU10038"/>
    </source>
</evidence>
<dbReference type="Proteomes" id="UP000296883">
    <property type="component" value="Chromosome"/>
</dbReference>
<dbReference type="PANTHER" id="PTHR48081:SF6">
    <property type="entry name" value="PEPTIDASE S9 PROLYL OLIGOPEPTIDASE CATALYTIC DOMAIN-CONTAINING PROTEIN"/>
    <property type="match status" value="1"/>
</dbReference>
<dbReference type="Proteomes" id="UP000297725">
    <property type="component" value="Unassembled WGS sequence"/>
</dbReference>
<dbReference type="AlphaFoldDB" id="A0AAJ5JQG7"/>
<reference evidence="5 7" key="2">
    <citation type="journal article" date="2020" name="Int. J. Syst. Evol. Microbiol.">
        <title>Vagococcus xieshaowenii sp. nov., isolated from snow finch (Montifringilla taczanowskii) cloacal content.</title>
        <authorList>
            <person name="Ge Y."/>
            <person name="Yang J."/>
            <person name="Lai X.H."/>
            <person name="Zhang G."/>
            <person name="Jin D."/>
            <person name="Lu S."/>
            <person name="Wang B."/>
            <person name="Huang Y."/>
            <person name="Huang Y."/>
            <person name="Ren Z."/>
            <person name="Zhang X."/>
            <person name="Xu J."/>
        </authorList>
    </citation>
    <scope>NUCLEOTIDE SEQUENCE [LARGE SCALE GENOMIC DNA]</scope>
    <source>
        <strain evidence="7">personal::cf-49</strain>
        <strain evidence="5">Personal::cf-49</strain>
    </source>
</reference>
<evidence type="ECO:0000313" key="6">
    <source>
        <dbReference type="EMBL" id="TFZ40882.1"/>
    </source>
</evidence>
<dbReference type="SUPFAM" id="SSF53474">
    <property type="entry name" value="alpha/beta-Hydrolases"/>
    <property type="match status" value="1"/>
</dbReference>
<dbReference type="EMBL" id="SRHU01000023">
    <property type="protein sequence ID" value="TFZ40882.1"/>
    <property type="molecule type" value="Genomic_DNA"/>
</dbReference>
<evidence type="ECO:0000313" key="8">
    <source>
        <dbReference type="Proteomes" id="UP000297725"/>
    </source>
</evidence>
<dbReference type="PROSITE" id="PS01174">
    <property type="entry name" value="LIPASE_GDXG_SER"/>
    <property type="match status" value="1"/>
</dbReference>
<comment type="similarity">
    <text evidence="1">Belongs to the 'GDXG' lipolytic enzyme family.</text>
</comment>
<dbReference type="PANTHER" id="PTHR48081">
    <property type="entry name" value="AB HYDROLASE SUPERFAMILY PROTEIN C4A8.06C"/>
    <property type="match status" value="1"/>
</dbReference>
<keyword evidence="2 6" id="KW-0378">Hydrolase</keyword>
<evidence type="ECO:0000313" key="7">
    <source>
        <dbReference type="Proteomes" id="UP000296883"/>
    </source>
</evidence>
<feature type="domain" description="Alpha/beta hydrolase fold-3" evidence="4">
    <location>
        <begin position="86"/>
        <end position="298"/>
    </location>
</feature>
<dbReference type="Gene3D" id="3.40.50.1820">
    <property type="entry name" value="alpha/beta hydrolase"/>
    <property type="match status" value="1"/>
</dbReference>
<dbReference type="InterPro" id="IPR050300">
    <property type="entry name" value="GDXG_lipolytic_enzyme"/>
</dbReference>
<dbReference type="InterPro" id="IPR029058">
    <property type="entry name" value="AB_hydrolase_fold"/>
</dbReference>
<dbReference type="InterPro" id="IPR033140">
    <property type="entry name" value="Lipase_GDXG_put_SER_AS"/>
</dbReference>
<evidence type="ECO:0000259" key="4">
    <source>
        <dbReference type="Pfam" id="PF07859"/>
    </source>
</evidence>
<evidence type="ECO:0000256" key="1">
    <source>
        <dbReference type="ARBA" id="ARBA00010515"/>
    </source>
</evidence>
<organism evidence="6 8">
    <name type="scientific">Vagococcus xieshaowenii</name>
    <dbReference type="NCBI Taxonomy" id="2562451"/>
    <lineage>
        <taxon>Bacteria</taxon>
        <taxon>Bacillati</taxon>
        <taxon>Bacillota</taxon>
        <taxon>Bacilli</taxon>
        <taxon>Lactobacillales</taxon>
        <taxon>Enterococcaceae</taxon>
        <taxon>Vagococcus</taxon>
    </lineage>
</organism>
<dbReference type="InterPro" id="IPR013094">
    <property type="entry name" value="AB_hydrolase_3"/>
</dbReference>
<gene>
    <name evidence="6" type="ORF">E4031_05725</name>
    <name evidence="5" type="ORF">E4Z98_07370</name>
</gene>